<feature type="region of interest" description="Disordered" evidence="1">
    <location>
        <begin position="1"/>
        <end position="131"/>
    </location>
</feature>
<dbReference type="EMBL" id="CCKQ01007089">
    <property type="protein sequence ID" value="CDW78430.1"/>
    <property type="molecule type" value="Genomic_DNA"/>
</dbReference>
<dbReference type="OMA" id="GARNNSE"/>
<protein>
    <submittedName>
        <fullName evidence="2">Uncharacterized protein</fullName>
    </submittedName>
</protein>
<dbReference type="InParanoid" id="A0A078A845"/>
<evidence type="ECO:0000313" key="2">
    <source>
        <dbReference type="EMBL" id="CDW78430.1"/>
    </source>
</evidence>
<feature type="compositionally biased region" description="Basic and acidic residues" evidence="1">
    <location>
        <begin position="38"/>
        <end position="54"/>
    </location>
</feature>
<keyword evidence="3" id="KW-1185">Reference proteome</keyword>
<dbReference type="AlphaFoldDB" id="A0A078A845"/>
<evidence type="ECO:0000313" key="3">
    <source>
        <dbReference type="Proteomes" id="UP000039865"/>
    </source>
</evidence>
<gene>
    <name evidence="2" type="primary">Contig912.g1006</name>
    <name evidence="2" type="ORF">STYLEM_7407</name>
</gene>
<proteinExistence type="predicted"/>
<accession>A0A078A845</accession>
<reference evidence="2 3" key="1">
    <citation type="submission" date="2014-06" db="EMBL/GenBank/DDBJ databases">
        <authorList>
            <person name="Swart Estienne"/>
        </authorList>
    </citation>
    <scope>NUCLEOTIDE SEQUENCE [LARGE SCALE GENOMIC DNA]</scope>
    <source>
        <strain evidence="2 3">130c</strain>
    </source>
</reference>
<evidence type="ECO:0000256" key="1">
    <source>
        <dbReference type="SAM" id="MobiDB-lite"/>
    </source>
</evidence>
<organism evidence="2 3">
    <name type="scientific">Stylonychia lemnae</name>
    <name type="common">Ciliate</name>
    <dbReference type="NCBI Taxonomy" id="5949"/>
    <lineage>
        <taxon>Eukaryota</taxon>
        <taxon>Sar</taxon>
        <taxon>Alveolata</taxon>
        <taxon>Ciliophora</taxon>
        <taxon>Intramacronucleata</taxon>
        <taxon>Spirotrichea</taxon>
        <taxon>Stichotrichia</taxon>
        <taxon>Sporadotrichida</taxon>
        <taxon>Oxytrichidae</taxon>
        <taxon>Stylonychinae</taxon>
        <taxon>Stylonychia</taxon>
    </lineage>
</organism>
<feature type="compositionally biased region" description="Basic and acidic residues" evidence="1">
    <location>
        <begin position="80"/>
        <end position="94"/>
    </location>
</feature>
<name>A0A078A845_STYLE</name>
<feature type="compositionally biased region" description="Polar residues" evidence="1">
    <location>
        <begin position="60"/>
        <end position="72"/>
    </location>
</feature>
<feature type="compositionally biased region" description="Basic residues" evidence="1">
    <location>
        <begin position="114"/>
        <end position="125"/>
    </location>
</feature>
<sequence>MNLRAKKQVLITDLLNKSAPTKVNNQKQSKRAQQSNKNSERDQKLDHDLRNDHKSKNRNKSNNQGARNNSEVPKTKKRGRQEFERDLQEEEKMTNKQTKNRKADKIKVNISPKRNQHQTKNKKSKQRESDADMIVQDLAAISNIQLRGKRMKKDESKHDDNEMITLRDIKSNNRGRNKSLAEAQSDQKQVQIRQVISHNLGVRKIVALQNGQPHKNQSNQLVNKQVEMKQDEPAQKSKQRGRPKFVKINEDLNDSQTNIIKSNNHLNIQLDTQRAKSKHRKFKIQNKSLDIIDIDCDERVNNKKQSRKSLSADAKQTKPVFVEQSITNQRVLRNYNILMNKKDQHNASVVFKNEDMKLKTLYIKLNNEDNKEEISESEIIYRRAVQEFLNENPEFNQLNQFMKKRKQKVKKDLLESEGLFEVYKQWQPMKQRADVGKKQFYDKI</sequence>
<dbReference type="Proteomes" id="UP000039865">
    <property type="component" value="Unassembled WGS sequence"/>
</dbReference>
<feature type="region of interest" description="Disordered" evidence="1">
    <location>
        <begin position="146"/>
        <end position="190"/>
    </location>
</feature>
<feature type="compositionally biased region" description="Polar residues" evidence="1">
    <location>
        <begin position="18"/>
        <end position="37"/>
    </location>
</feature>
<feature type="compositionally biased region" description="Basic and acidic residues" evidence="1">
    <location>
        <begin position="152"/>
        <end position="171"/>
    </location>
</feature>